<dbReference type="FunFam" id="3.20.20.100:FF:000006">
    <property type="entry name" value="Aldo-keto reductase family 1 member A1"/>
    <property type="match status" value="1"/>
</dbReference>
<feature type="active site" description="Proton donor" evidence="4">
    <location>
        <position position="48"/>
    </location>
</feature>
<dbReference type="InterPro" id="IPR036812">
    <property type="entry name" value="NAD(P)_OxRdtase_dom_sf"/>
</dbReference>
<dbReference type="Proteomes" id="UP000789524">
    <property type="component" value="Unassembled WGS sequence"/>
</dbReference>
<reference evidence="8" key="1">
    <citation type="submission" date="2021-09" db="EMBL/GenBank/DDBJ databases">
        <authorList>
            <person name="Martin H S."/>
        </authorList>
    </citation>
    <scope>NUCLEOTIDE SEQUENCE</scope>
</reference>
<evidence type="ECO:0000256" key="5">
    <source>
        <dbReference type="PIRSR" id="PIRSR000097-2"/>
    </source>
</evidence>
<organism evidence="8 9">
    <name type="scientific">Danaus chrysippus</name>
    <name type="common">African queen</name>
    <dbReference type="NCBI Taxonomy" id="151541"/>
    <lineage>
        <taxon>Eukaryota</taxon>
        <taxon>Metazoa</taxon>
        <taxon>Ecdysozoa</taxon>
        <taxon>Arthropoda</taxon>
        <taxon>Hexapoda</taxon>
        <taxon>Insecta</taxon>
        <taxon>Pterygota</taxon>
        <taxon>Neoptera</taxon>
        <taxon>Endopterygota</taxon>
        <taxon>Lepidoptera</taxon>
        <taxon>Glossata</taxon>
        <taxon>Ditrysia</taxon>
        <taxon>Papilionoidea</taxon>
        <taxon>Nymphalidae</taxon>
        <taxon>Danainae</taxon>
        <taxon>Danaini</taxon>
        <taxon>Danaina</taxon>
        <taxon>Danaus</taxon>
        <taxon>Anosia</taxon>
    </lineage>
</organism>
<name>A0A8J2W6C6_9NEOP</name>
<feature type="domain" description="NADP-dependent oxidoreductase" evidence="7">
    <location>
        <begin position="17"/>
        <end position="289"/>
    </location>
</feature>
<dbReference type="GO" id="GO:0016491">
    <property type="term" value="F:oxidoreductase activity"/>
    <property type="evidence" value="ECO:0007669"/>
    <property type="project" value="UniProtKB-KW"/>
</dbReference>
<feature type="binding site" evidence="5">
    <location>
        <position position="110"/>
    </location>
    <ligand>
        <name>substrate</name>
    </ligand>
</feature>
<sequence length="300" mass="34046">MAGRYVVFNNGVSCPIIGFGTWMKTSVAESVKIAIDVGYRMFDCACNYGNEKEVGEALREKIREGVVKREDLFITTKVGLAFNRPDLIEVSIRNSLKNLGLEYLDLYLIHWPQTYKEGHDPDTLGDPSASIPGTVDYVDNWKAIETLVDKGLTRSIGVSNFNKRQLTRVLEAARIKPAALQIEVHPYLNQVKLIDFCQSQDIRVIAFSPLGSPDRPWAKPSDPVLFQDKRLQPIADKHQKSLVQVLLRYAIDRGLVVIPKSSIREQIEENYNVFDFQLTAEDLTYIRSLECNFRFCTIGE</sequence>
<dbReference type="InterPro" id="IPR023210">
    <property type="entry name" value="NADP_OxRdtase_dom"/>
</dbReference>
<dbReference type="SUPFAM" id="SSF51430">
    <property type="entry name" value="NAD(P)-linked oxidoreductase"/>
    <property type="match status" value="1"/>
</dbReference>
<dbReference type="PROSITE" id="PS00062">
    <property type="entry name" value="ALDOKETO_REDUCTASE_2"/>
    <property type="match status" value="1"/>
</dbReference>
<dbReference type="InterPro" id="IPR018170">
    <property type="entry name" value="Aldo/ket_reductase_CS"/>
</dbReference>
<keyword evidence="9" id="KW-1185">Reference proteome</keyword>
<evidence type="ECO:0000256" key="6">
    <source>
        <dbReference type="PIRSR" id="PIRSR000097-3"/>
    </source>
</evidence>
<comment type="caution">
    <text evidence="8">The sequence shown here is derived from an EMBL/GenBank/DDBJ whole genome shotgun (WGS) entry which is preliminary data.</text>
</comment>
<evidence type="ECO:0000256" key="4">
    <source>
        <dbReference type="PIRSR" id="PIRSR000097-1"/>
    </source>
</evidence>
<dbReference type="PRINTS" id="PR00069">
    <property type="entry name" value="ALDKETRDTASE"/>
</dbReference>
<evidence type="ECO:0000256" key="1">
    <source>
        <dbReference type="ARBA" id="ARBA00007905"/>
    </source>
</evidence>
<evidence type="ECO:0000313" key="8">
    <source>
        <dbReference type="EMBL" id="CAG9574060.1"/>
    </source>
</evidence>
<keyword evidence="3" id="KW-0560">Oxidoreductase</keyword>
<accession>A0A8J2W6C6</accession>
<dbReference type="Pfam" id="PF00248">
    <property type="entry name" value="Aldo_ket_red"/>
    <property type="match status" value="1"/>
</dbReference>
<protein>
    <submittedName>
        <fullName evidence="8">(African queen) hypothetical protein</fullName>
    </submittedName>
</protein>
<dbReference type="InterPro" id="IPR020471">
    <property type="entry name" value="AKR"/>
</dbReference>
<dbReference type="PANTHER" id="PTHR11732">
    <property type="entry name" value="ALDO/KETO REDUCTASE"/>
    <property type="match status" value="1"/>
</dbReference>
<dbReference type="AlphaFoldDB" id="A0A8J2W6C6"/>
<evidence type="ECO:0000313" key="9">
    <source>
        <dbReference type="Proteomes" id="UP000789524"/>
    </source>
</evidence>
<dbReference type="Gene3D" id="3.20.20.100">
    <property type="entry name" value="NADP-dependent oxidoreductase domain"/>
    <property type="match status" value="1"/>
</dbReference>
<dbReference type="EMBL" id="CAKASE010000072">
    <property type="protein sequence ID" value="CAG9574060.1"/>
    <property type="molecule type" value="Genomic_DNA"/>
</dbReference>
<evidence type="ECO:0000256" key="3">
    <source>
        <dbReference type="ARBA" id="ARBA00023002"/>
    </source>
</evidence>
<dbReference type="PIRSF" id="PIRSF000097">
    <property type="entry name" value="AKR"/>
    <property type="match status" value="1"/>
</dbReference>
<evidence type="ECO:0000256" key="2">
    <source>
        <dbReference type="ARBA" id="ARBA00022857"/>
    </source>
</evidence>
<proteinExistence type="inferred from homology"/>
<dbReference type="OrthoDB" id="416253at2759"/>
<feature type="site" description="Lowers pKa of active site Tyr" evidence="6">
    <location>
        <position position="77"/>
    </location>
</feature>
<comment type="similarity">
    <text evidence="1">Belongs to the aldo/keto reductase family.</text>
</comment>
<evidence type="ECO:0000259" key="7">
    <source>
        <dbReference type="Pfam" id="PF00248"/>
    </source>
</evidence>
<gene>
    <name evidence="8" type="ORF">DCHRY22_LOCUS10736</name>
</gene>
<keyword evidence="2" id="KW-0521">NADP</keyword>